<dbReference type="CDD" id="cd03398">
    <property type="entry name" value="PAP2_haloperoxidase"/>
    <property type="match status" value="1"/>
</dbReference>
<accession>A0A418XSV7</accession>
<keyword evidence="2" id="KW-1185">Reference proteome</keyword>
<reference evidence="1 2" key="1">
    <citation type="submission" date="2018-09" db="EMBL/GenBank/DDBJ databases">
        <authorList>
            <person name="Zhu H."/>
        </authorList>
    </citation>
    <scope>NUCLEOTIDE SEQUENCE [LARGE SCALE GENOMIC DNA]</scope>
    <source>
        <strain evidence="1 2">K1S02-61</strain>
    </source>
</reference>
<protein>
    <submittedName>
        <fullName evidence="1">Phosphatase PAP2 family protein</fullName>
    </submittedName>
</protein>
<dbReference type="AlphaFoldDB" id="A0A418XSV7"/>
<dbReference type="PANTHER" id="PTHR34599:SF1">
    <property type="entry name" value="PHOSPHATIDIC ACID PHOSPHATASE TYPE 2_HALOPEROXIDASE DOMAIN-CONTAINING PROTEIN"/>
    <property type="match status" value="1"/>
</dbReference>
<dbReference type="PANTHER" id="PTHR34599">
    <property type="entry name" value="PEROXIDASE-RELATED"/>
    <property type="match status" value="1"/>
</dbReference>
<dbReference type="Gene3D" id="1.10.606.20">
    <property type="match status" value="1"/>
</dbReference>
<dbReference type="InterPro" id="IPR052559">
    <property type="entry name" value="V-haloperoxidase"/>
</dbReference>
<sequence>MIHPRLLRALQLTPKNQGVRHVHATYAHDALCGIFLVSLIPGCGGGGDSTPHPVLLAPASTNVVAYWTDVGAATVNATVATATTPEERRPTFHADLATMHLAIYDAVSAIDGRYKPYLVTPVTVAAGASTEAAASAAAYSVLRALFPNRGAHYQAAYDSYLAGIPAGDAKTRGLALGAEVGAAIVANRANDGRAIVLQPYVPGTAPGKFRGMNPVSRFSPAIRPFIMTSASQFRPGPPPALDSAVYAADFNEVKELGGTVSTRRTAEQLDTARFHTEMPPIFLTRNFGRFARTTSDVADAARLMAAIYTGFADANNACFEAKYFYETWRPLSAIPLADTDNNPATVPDPGWTPVVPTPNHPEYPAAHSCTAGFLGELLRIYYGTENVTYTLNSNVTGTTRTYTNTGAFTEECTAARIHGGMHFRYSTAAGAELGKQVAHGRCSARLACVKNSLAEPRCGAGGGAHPTFN</sequence>
<gene>
    <name evidence="1" type="ORF">D3872_12435</name>
</gene>
<evidence type="ECO:0000313" key="1">
    <source>
        <dbReference type="EMBL" id="RJG15707.1"/>
    </source>
</evidence>
<comment type="caution">
    <text evidence="1">The sequence shown here is derived from an EMBL/GenBank/DDBJ whole genome shotgun (WGS) entry which is preliminary data.</text>
</comment>
<dbReference type="Proteomes" id="UP000284006">
    <property type="component" value="Unassembled WGS sequence"/>
</dbReference>
<name>A0A418XSV7_9BURK</name>
<evidence type="ECO:0000313" key="2">
    <source>
        <dbReference type="Proteomes" id="UP000284006"/>
    </source>
</evidence>
<organism evidence="1 2">
    <name type="scientific">Massilia cavernae</name>
    <dbReference type="NCBI Taxonomy" id="2320864"/>
    <lineage>
        <taxon>Bacteria</taxon>
        <taxon>Pseudomonadati</taxon>
        <taxon>Pseudomonadota</taxon>
        <taxon>Betaproteobacteria</taxon>
        <taxon>Burkholderiales</taxon>
        <taxon>Oxalobacteraceae</taxon>
        <taxon>Telluria group</taxon>
        <taxon>Massilia</taxon>
    </lineage>
</organism>
<dbReference type="EMBL" id="QYUP01000113">
    <property type="protein sequence ID" value="RJG15707.1"/>
    <property type="molecule type" value="Genomic_DNA"/>
</dbReference>
<dbReference type="SUPFAM" id="SSF48317">
    <property type="entry name" value="Acid phosphatase/Vanadium-dependent haloperoxidase"/>
    <property type="match status" value="1"/>
</dbReference>
<dbReference type="InterPro" id="IPR036938">
    <property type="entry name" value="PAP2/HPO_sf"/>
</dbReference>
<proteinExistence type="predicted"/>
<dbReference type="OrthoDB" id="9771961at2"/>